<comment type="caution">
    <text evidence="3">The sequence shown here is derived from an EMBL/GenBank/DDBJ whole genome shotgun (WGS) entry which is preliminary data.</text>
</comment>
<accession>A0A844I7P1</accession>
<dbReference type="InterPro" id="IPR042095">
    <property type="entry name" value="SUMF_sf"/>
</dbReference>
<dbReference type="GO" id="GO:0120147">
    <property type="term" value="F:formylglycine-generating oxidase activity"/>
    <property type="evidence" value="ECO:0007669"/>
    <property type="project" value="TreeGrafter"/>
</dbReference>
<evidence type="ECO:0000313" key="3">
    <source>
        <dbReference type="EMBL" id="MTI99967.1"/>
    </source>
</evidence>
<evidence type="ECO:0000259" key="2">
    <source>
        <dbReference type="Pfam" id="PF03781"/>
    </source>
</evidence>
<dbReference type="InterPro" id="IPR005532">
    <property type="entry name" value="SUMF_dom"/>
</dbReference>
<name>A0A844I7P1_9GAMM</name>
<protein>
    <submittedName>
        <fullName evidence="3">Formylglycine-generating enzyme family protein</fullName>
    </submittedName>
</protein>
<evidence type="ECO:0000313" key="4">
    <source>
        <dbReference type="Proteomes" id="UP000431462"/>
    </source>
</evidence>
<evidence type="ECO:0000256" key="1">
    <source>
        <dbReference type="SAM" id="Phobius"/>
    </source>
</evidence>
<dbReference type="EMBL" id="VENC01000014">
    <property type="protein sequence ID" value="MTI99967.1"/>
    <property type="molecule type" value="Genomic_DNA"/>
</dbReference>
<dbReference type="SUPFAM" id="SSF56436">
    <property type="entry name" value="C-type lectin-like"/>
    <property type="match status" value="1"/>
</dbReference>
<feature type="domain" description="Sulfatase-modifying factor enzyme-like" evidence="2">
    <location>
        <begin position="49"/>
        <end position="293"/>
    </location>
</feature>
<dbReference type="PANTHER" id="PTHR23150:SF19">
    <property type="entry name" value="FORMYLGLYCINE-GENERATING ENZYME"/>
    <property type="match status" value="1"/>
</dbReference>
<dbReference type="Pfam" id="PF03781">
    <property type="entry name" value="FGE-sulfatase"/>
    <property type="match status" value="1"/>
</dbReference>
<dbReference type="InterPro" id="IPR016187">
    <property type="entry name" value="CTDL_fold"/>
</dbReference>
<keyword evidence="1" id="KW-0472">Membrane</keyword>
<keyword evidence="1" id="KW-0812">Transmembrane</keyword>
<organism evidence="3 4">
    <name type="scientific">Marinobacter adhaerens</name>
    <dbReference type="NCBI Taxonomy" id="1033846"/>
    <lineage>
        <taxon>Bacteria</taxon>
        <taxon>Pseudomonadati</taxon>
        <taxon>Pseudomonadota</taxon>
        <taxon>Gammaproteobacteria</taxon>
        <taxon>Pseudomonadales</taxon>
        <taxon>Marinobacteraceae</taxon>
        <taxon>Marinobacter</taxon>
    </lineage>
</organism>
<feature type="transmembrane region" description="Helical" evidence="1">
    <location>
        <begin position="18"/>
        <end position="37"/>
    </location>
</feature>
<reference evidence="3 4" key="1">
    <citation type="submission" date="2019-06" db="EMBL/GenBank/DDBJ databases">
        <title>Enrichment of Autotrophic Halophilic Microorganisms from Red Sea Brine Pool Using Microbial Electrosynthesis System.</title>
        <authorList>
            <person name="Alqahtani M.F."/>
            <person name="Bajracharya S."/>
            <person name="Katuri K.P."/>
            <person name="Ali M."/>
            <person name="Saikaly P.E."/>
        </authorList>
    </citation>
    <scope>NUCLEOTIDE SEQUENCE [LARGE SCALE GENOMIC DNA]</scope>
    <source>
        <strain evidence="3">MES15</strain>
    </source>
</reference>
<dbReference type="AlphaFoldDB" id="A0A844I7P1"/>
<proteinExistence type="predicted"/>
<dbReference type="Gene3D" id="3.90.1580.10">
    <property type="entry name" value="paralog of FGE (formylglycine-generating enzyme)"/>
    <property type="match status" value="1"/>
</dbReference>
<keyword evidence="1" id="KW-1133">Transmembrane helix</keyword>
<dbReference type="PANTHER" id="PTHR23150">
    <property type="entry name" value="SULFATASE MODIFYING FACTOR 1, 2"/>
    <property type="match status" value="1"/>
</dbReference>
<gene>
    <name evidence="3" type="ORF">FH752_15225</name>
</gene>
<dbReference type="Proteomes" id="UP000431462">
    <property type="component" value="Unassembled WGS sequence"/>
</dbReference>
<dbReference type="InterPro" id="IPR051043">
    <property type="entry name" value="Sulfatase_Mod_Factor_Kinase"/>
</dbReference>
<sequence length="304" mass="34529">MLLTHGVLTPLHGASMRYLVFSSLVVTSALSGCSLYYESQAKDMVQRQMDAMVFVEGGEFMMGNPGGWSVRSDTIPAHRVIVDDFYIQKYEVTQGDFELFMDVTNYKHSNNSYEILREKHPERFQPNLPAVVSWTDASEFCRWLGSQTDTSIQLPTEAQWEYAARSGGKMLRYATENGNAEEGITMAPRPSQYREQKKTLPKPPGTFPANPLGLYDMSGNAAEWVSDYYRADYYERFPINDPEGPETPIIESWSNEPFRVLRGGDFRDFYGNTTVTRRKAIERATNESTGFRCSFSKSLTSEHA</sequence>